<evidence type="ECO:0000259" key="3">
    <source>
        <dbReference type="PROSITE" id="PS50048"/>
    </source>
</evidence>
<sequence>MVYCGKPSRGCQMCRTRRIKCDETKPTCNQCAKSRRQCPGYKDEFDLVFRNETKATERRAQKANRKALAQKEKDLDSPTSGSDKSISPTFKKEIDSPTAVSPGLNVPMEQIASCHFVANYVLLPRQGSTRGFMEYLLPLLKVDQGNHHLQHAFNACALASLGNRPNAAATQLSEKALGHYTKALAETHIALKDPDQSKSDATLASVLMLGLFENMTARQMGMFAWGSHIEGAIQLVKARGRKQLRTKTGLLLFIAVRTQMIIHTLSTGTAPIMGVEWWLSDAVKDESAAQCQRLNIKTAELRAEVTRLMSTVARSPENIDIMLDMIRRAQTVDQELMSWMRNTPDYFQYTTVAWEDNVPNGDYAKAEVFPGRVDVYQDFWIASVWNMARVSRLILASVIVRCAAWVCSPVDYRTTPEYATAARTCVDTISDIIASVPYHLGWHLKRPELLERANISGFACGLEESQKGLPGYFLTWPLACLHGQDYTTDAQRAWVVGRLKFIGDELGVKYAHILSQMQVRIPSMLIRRDGLMAQPYPQAHNFEKLLSARFAPPSAGYSMNPLQQREAMQKEFVEKNKAELLAKATGTAGQAGQWVAQNWLTALFLGISTIAGPTAHSKCTDLPVFRIGFLRSAVPSRSDIPDSMAGNARPSFGLLDLTNSIPAKIPSLDDPALGFVDVVLVRGVLDADADAILCEDNVLLAHALRGGLLDLVDGDVHLPKHPGQAAEEEKGDYKGNDLPESREVEHKVEAQKRQASECQEVHPGVVRGRNFTNLKAEGGGGCAFLPHAIIAVVLEICG</sequence>
<dbReference type="PANTHER" id="PTHR38791">
    <property type="entry name" value="ZN(II)2CYS6 TRANSCRIPTION FACTOR (EUROFUNG)-RELATED-RELATED"/>
    <property type="match status" value="1"/>
</dbReference>
<dbReference type="InterPro" id="IPR021858">
    <property type="entry name" value="Fun_TF"/>
</dbReference>
<feature type="compositionally biased region" description="Basic and acidic residues" evidence="2">
    <location>
        <begin position="727"/>
        <end position="744"/>
    </location>
</feature>
<comment type="caution">
    <text evidence="4">The sequence shown here is derived from an EMBL/GenBank/DDBJ whole genome shotgun (WGS) entry which is preliminary data.</text>
</comment>
<keyword evidence="1" id="KW-0539">Nucleus</keyword>
<dbReference type="InterPro" id="IPR001138">
    <property type="entry name" value="Zn2Cys6_DnaBD"/>
</dbReference>
<dbReference type="PROSITE" id="PS50048">
    <property type="entry name" value="ZN2_CY6_FUNGAL_2"/>
    <property type="match status" value="1"/>
</dbReference>
<dbReference type="PROSITE" id="PS00463">
    <property type="entry name" value="ZN2_CY6_FUNGAL_1"/>
    <property type="match status" value="1"/>
</dbReference>
<dbReference type="GO" id="GO:0000981">
    <property type="term" value="F:DNA-binding transcription factor activity, RNA polymerase II-specific"/>
    <property type="evidence" value="ECO:0007669"/>
    <property type="project" value="InterPro"/>
</dbReference>
<evidence type="ECO:0000256" key="2">
    <source>
        <dbReference type="SAM" id="MobiDB-lite"/>
    </source>
</evidence>
<feature type="compositionally biased region" description="Polar residues" evidence="2">
    <location>
        <begin position="77"/>
        <end position="88"/>
    </location>
</feature>
<dbReference type="AlphaFoldDB" id="A0A135RWE8"/>
<dbReference type="CDD" id="cd00067">
    <property type="entry name" value="GAL4"/>
    <property type="match status" value="1"/>
</dbReference>
<evidence type="ECO:0000313" key="5">
    <source>
        <dbReference type="Proteomes" id="UP000070121"/>
    </source>
</evidence>
<dbReference type="Pfam" id="PF11951">
    <property type="entry name" value="Fungal_trans_2"/>
    <property type="match status" value="1"/>
</dbReference>
<feature type="region of interest" description="Disordered" evidence="2">
    <location>
        <begin position="720"/>
        <end position="744"/>
    </location>
</feature>
<dbReference type="PANTHER" id="PTHR38791:SF13">
    <property type="entry name" value="ZN(2)-C6 FUNGAL-TYPE DOMAIN-CONTAINING PROTEIN"/>
    <property type="match status" value="1"/>
</dbReference>
<reference evidence="4 5" key="1">
    <citation type="submission" date="2014-02" db="EMBL/GenBank/DDBJ databases">
        <title>The genome sequence of Colletotrichum salicis CBS 607.94.</title>
        <authorList>
            <person name="Baroncelli R."/>
            <person name="Thon M.R."/>
        </authorList>
    </citation>
    <scope>NUCLEOTIDE SEQUENCE [LARGE SCALE GENOMIC DNA]</scope>
    <source>
        <strain evidence="4 5">CBS 607.94</strain>
    </source>
</reference>
<dbReference type="Pfam" id="PF00172">
    <property type="entry name" value="Zn_clus"/>
    <property type="match status" value="1"/>
</dbReference>
<accession>A0A135RWE8</accession>
<dbReference type="EMBL" id="JFFI01002636">
    <property type="protein sequence ID" value="KXH28001.1"/>
    <property type="molecule type" value="Genomic_DNA"/>
</dbReference>
<dbReference type="GO" id="GO:0008270">
    <property type="term" value="F:zinc ion binding"/>
    <property type="evidence" value="ECO:0007669"/>
    <property type="project" value="InterPro"/>
</dbReference>
<dbReference type="Proteomes" id="UP000070121">
    <property type="component" value="Unassembled WGS sequence"/>
</dbReference>
<dbReference type="SUPFAM" id="SSF57701">
    <property type="entry name" value="Zn2/Cys6 DNA-binding domain"/>
    <property type="match status" value="1"/>
</dbReference>
<dbReference type="OrthoDB" id="4314040at2759"/>
<dbReference type="SMART" id="SM00066">
    <property type="entry name" value="GAL4"/>
    <property type="match status" value="1"/>
</dbReference>
<feature type="region of interest" description="Disordered" evidence="2">
    <location>
        <begin position="56"/>
        <end position="94"/>
    </location>
</feature>
<gene>
    <name evidence="4" type="ORF">CSAL01_11435</name>
</gene>
<keyword evidence="5" id="KW-1185">Reference proteome</keyword>
<proteinExistence type="predicted"/>
<name>A0A135RWE8_9PEZI</name>
<protein>
    <recommendedName>
        <fullName evidence="3">Zn(2)-C6 fungal-type domain-containing protein</fullName>
    </recommendedName>
</protein>
<feature type="domain" description="Zn(2)-C6 fungal-type" evidence="3">
    <location>
        <begin position="10"/>
        <end position="38"/>
    </location>
</feature>
<evidence type="ECO:0000256" key="1">
    <source>
        <dbReference type="ARBA" id="ARBA00023242"/>
    </source>
</evidence>
<dbReference type="Gene3D" id="4.10.240.10">
    <property type="entry name" value="Zn(2)-C6 fungal-type DNA-binding domain"/>
    <property type="match status" value="1"/>
</dbReference>
<dbReference type="InterPro" id="IPR036864">
    <property type="entry name" value="Zn2-C6_fun-type_DNA-bd_sf"/>
</dbReference>
<organism evidence="4 5">
    <name type="scientific">Colletotrichum salicis</name>
    <dbReference type="NCBI Taxonomy" id="1209931"/>
    <lineage>
        <taxon>Eukaryota</taxon>
        <taxon>Fungi</taxon>
        <taxon>Dikarya</taxon>
        <taxon>Ascomycota</taxon>
        <taxon>Pezizomycotina</taxon>
        <taxon>Sordariomycetes</taxon>
        <taxon>Hypocreomycetidae</taxon>
        <taxon>Glomerellales</taxon>
        <taxon>Glomerellaceae</taxon>
        <taxon>Colletotrichum</taxon>
        <taxon>Colletotrichum acutatum species complex</taxon>
    </lineage>
</organism>
<dbReference type="InterPro" id="IPR053175">
    <property type="entry name" value="DHMBA_Reg_Transcription_Factor"/>
</dbReference>
<dbReference type="STRING" id="1209931.A0A135RWE8"/>
<evidence type="ECO:0000313" key="4">
    <source>
        <dbReference type="EMBL" id="KXH28001.1"/>
    </source>
</evidence>